<dbReference type="InterPro" id="IPR050300">
    <property type="entry name" value="GDXG_lipolytic_enzyme"/>
</dbReference>
<proteinExistence type="predicted"/>
<dbReference type="OrthoDB" id="24847at2"/>
<name>A0A3G9JYM0_9FIRM</name>
<feature type="domain" description="BD-FAE-like" evidence="2">
    <location>
        <begin position="18"/>
        <end position="86"/>
    </location>
</feature>
<dbReference type="Proteomes" id="UP000268059">
    <property type="component" value="Chromosome"/>
</dbReference>
<dbReference type="GO" id="GO:0016787">
    <property type="term" value="F:hydrolase activity"/>
    <property type="evidence" value="ECO:0007669"/>
    <property type="project" value="UniProtKB-KW"/>
</dbReference>
<dbReference type="PANTHER" id="PTHR48081">
    <property type="entry name" value="AB HYDROLASE SUPERFAMILY PROTEIN C4A8.06C"/>
    <property type="match status" value="1"/>
</dbReference>
<evidence type="ECO:0000313" key="3">
    <source>
        <dbReference type="EMBL" id="BBH27894.1"/>
    </source>
</evidence>
<evidence type="ECO:0000259" key="2">
    <source>
        <dbReference type="Pfam" id="PF20434"/>
    </source>
</evidence>
<dbReference type="EMBL" id="AP019309">
    <property type="protein sequence ID" value="BBH27894.1"/>
    <property type="molecule type" value="Genomic_DNA"/>
</dbReference>
<dbReference type="InterPro" id="IPR029058">
    <property type="entry name" value="AB_hydrolase_fold"/>
</dbReference>
<dbReference type="InterPro" id="IPR049492">
    <property type="entry name" value="BD-FAE-like_dom"/>
</dbReference>
<dbReference type="Pfam" id="PF20434">
    <property type="entry name" value="BD-FAE"/>
    <property type="match status" value="1"/>
</dbReference>
<gene>
    <name evidence="3" type="ORF">SG0102_28280</name>
</gene>
<dbReference type="AlphaFoldDB" id="A0A3G9JYM0"/>
<dbReference type="KEGG" id="ebm:SG0102_28280"/>
<dbReference type="Gene3D" id="3.40.50.1820">
    <property type="entry name" value="alpha/beta hydrolase"/>
    <property type="match status" value="1"/>
</dbReference>
<dbReference type="InParanoid" id="A0A3G9JYM0"/>
<reference evidence="3 4" key="1">
    <citation type="submission" date="2018-11" db="EMBL/GenBank/DDBJ databases">
        <title>Novel Erysipelotrichaceae bacterium isolated from small intestine of a swine.</title>
        <authorList>
            <person name="Kim J.S."/>
            <person name="Choe H."/>
            <person name="Lee Y.R."/>
            <person name="Kim K.M."/>
            <person name="Park D.S."/>
        </authorList>
    </citation>
    <scope>NUCLEOTIDE SEQUENCE [LARGE SCALE GENOMIC DNA]</scope>
    <source>
        <strain evidence="3 4">SG0102</strain>
    </source>
</reference>
<keyword evidence="1" id="KW-0378">Hydrolase</keyword>
<organism evidence="3 4">
    <name type="scientific">Intestinibaculum porci</name>
    <dbReference type="NCBI Taxonomy" id="2487118"/>
    <lineage>
        <taxon>Bacteria</taxon>
        <taxon>Bacillati</taxon>
        <taxon>Bacillota</taxon>
        <taxon>Erysipelotrichia</taxon>
        <taxon>Erysipelotrichales</taxon>
        <taxon>Erysipelotrichaceae</taxon>
        <taxon>Intestinibaculum</taxon>
    </lineage>
</organism>
<protein>
    <recommendedName>
        <fullName evidence="2">BD-FAE-like domain-containing protein</fullName>
    </recommendedName>
</protein>
<keyword evidence="4" id="KW-1185">Reference proteome</keyword>
<accession>A0A3G9JYM0</accession>
<dbReference type="PANTHER" id="PTHR48081:SF13">
    <property type="entry name" value="ALPHA_BETA HYDROLASE"/>
    <property type="match status" value="1"/>
</dbReference>
<evidence type="ECO:0000313" key="4">
    <source>
        <dbReference type="Proteomes" id="UP000268059"/>
    </source>
</evidence>
<evidence type="ECO:0000256" key="1">
    <source>
        <dbReference type="ARBA" id="ARBA00022801"/>
    </source>
</evidence>
<dbReference type="SUPFAM" id="SSF53474">
    <property type="entry name" value="alpha/beta-Hydrolases"/>
    <property type="match status" value="1"/>
</dbReference>
<sequence>MQGSAFHQQWLWNSISRLIRLAEKGFAIAIVEYRPSEFAPFPAQVQDTKAAIRFLRQEAVRYHIDSNHIALGGDSSGAHTALIAGFPVIGHQ</sequence>